<evidence type="ECO:0000313" key="4">
    <source>
        <dbReference type="Proteomes" id="UP000000438"/>
    </source>
</evidence>
<sequence>MRIPVNVHNFKLKIFRLDAQDFIILFLSLCLLIFMVSISVNLLIPGLAIFLIIIFLLKSRKLISVIISRTENNDLLYFYIEYNNSFYNIDKNEKFIEISRELNTIDCISFILEPYIDGDSYYYRLIIGLRKDDLKKISSFKILQEKSIKIRSPDLIKRRYYVNDSYRSVFYLYDANYGSDLLYASFIYSLNIPVEIFINAVPVEKDTIKKMLVTRKAELKRLRHHGIISRQINDLNNFINSDNKIFDVSLKFIVSGRDPLDLRKNSDKFKNVMERLGFNIKNLDYYNKRSVSPNYIPYRYMMDSISLASIIPNNISKGSGVLIGTDKLNNRPFFLDVFNGISYNTIIAGQTGSGKTFLASRFIEYYKNSAFIYIIDPLDEYHFDGSAVFAVNDIKGLSKSYNHINIIKTGYNINDELLNNILNYLEDLCRDRSGKKIIIIDEAYNIIKSEIKAVDNLIRNARHYSTSIINISQNFSDFSKRFSIVNNSDNIFLFRQKEKIELMNMTIDCSGLAGGNNNNYSECILVKNREIIKLTI</sequence>
<dbReference type="AlphaFoldDB" id="Q6L0L3"/>
<keyword evidence="1" id="KW-0812">Transmembrane</keyword>
<protein>
    <submittedName>
        <fullName evidence="2">Hypothetical membrane protein</fullName>
    </submittedName>
</protein>
<dbReference type="KEGG" id="pto:PTO0904"/>
<evidence type="ECO:0000313" key="5">
    <source>
        <dbReference type="Proteomes" id="UP000192315"/>
    </source>
</evidence>
<dbReference type="OrthoDB" id="57449at2157"/>
<dbReference type="GeneID" id="2844111"/>
<organism evidence="2 4">
    <name type="scientific">Picrophilus torridus (strain ATCC 700027 / DSM 9790 / JCM 10055 / NBRC 100828 / KAW 2/3)</name>
    <dbReference type="NCBI Taxonomy" id="1122961"/>
    <lineage>
        <taxon>Archaea</taxon>
        <taxon>Methanobacteriati</taxon>
        <taxon>Thermoplasmatota</taxon>
        <taxon>Thermoplasmata</taxon>
        <taxon>Thermoplasmatales</taxon>
        <taxon>Picrophilaceae</taxon>
        <taxon>Picrophilus</taxon>
    </lineage>
</organism>
<dbReference type="EMBL" id="FWYE01000001">
    <property type="protein sequence ID" value="SMD30202.1"/>
    <property type="molecule type" value="Genomic_DNA"/>
</dbReference>
<keyword evidence="5" id="KW-1185">Reference proteome</keyword>
<keyword evidence="1" id="KW-1133">Transmembrane helix</keyword>
<dbReference type="Proteomes" id="UP000000438">
    <property type="component" value="Chromosome"/>
</dbReference>
<reference evidence="3 5" key="3">
    <citation type="submission" date="2017-04" db="EMBL/GenBank/DDBJ databases">
        <authorList>
            <person name="Varghese N."/>
            <person name="Submissions S."/>
        </authorList>
    </citation>
    <scope>NUCLEOTIDE SEQUENCE [LARGE SCALE GENOMIC DNA]</scope>
    <source>
        <strain evidence="3 5">DSM 9789</strain>
    </source>
</reference>
<accession>A0A8G2FVF0</accession>
<name>Q6L0L3_PICTO</name>
<evidence type="ECO:0000256" key="1">
    <source>
        <dbReference type="SAM" id="Phobius"/>
    </source>
</evidence>
<dbReference type="InParanoid" id="Q6L0L3"/>
<gene>
    <name evidence="2" type="ordered locus">PTO0904</name>
    <name evidence="3" type="ORF">SAMN02745355_0065</name>
</gene>
<accession>Q6L0L3</accession>
<dbReference type="PaxDb" id="263820-PTO0904"/>
<dbReference type="CDD" id="cd01127">
    <property type="entry name" value="TrwB_TraG_TraD_VirD4"/>
    <property type="match status" value="1"/>
</dbReference>
<evidence type="ECO:0000313" key="3">
    <source>
        <dbReference type="EMBL" id="SMD30202.1"/>
    </source>
</evidence>
<dbReference type="Proteomes" id="UP000192315">
    <property type="component" value="Unassembled WGS sequence"/>
</dbReference>
<keyword evidence="1" id="KW-0472">Membrane</keyword>
<reference evidence="2" key="2">
    <citation type="submission" date="2004-02" db="EMBL/GenBank/DDBJ databases">
        <authorList>
            <person name="Fuetterer O."/>
            <person name="Angelov A."/>
            <person name="Liesegang H."/>
            <person name="Gottschalk G."/>
            <person name="Schleper C."/>
            <person name="Schepers B."/>
            <person name="Dock C."/>
            <person name="Antranikian G."/>
            <person name="Liebl W."/>
        </authorList>
    </citation>
    <scope>NUCLEOTIDE SEQUENCE</scope>
    <source>
        <strain evidence="2">DSM 9790</strain>
    </source>
</reference>
<dbReference type="STRING" id="263820.PTO0904"/>
<dbReference type="RefSeq" id="WP_011177705.1">
    <property type="nucleotide sequence ID" value="NC_005877.1"/>
</dbReference>
<reference evidence="2 4" key="1">
    <citation type="journal article" date="2004" name="Proc. Natl. Acad. Sci. U.S.A.">
        <title>Genome sequence of Picrophilus torridus and its implications for life around pH 0.</title>
        <authorList>
            <person name="Futterer O."/>
            <person name="Angelov A."/>
            <person name="Liesegang H."/>
            <person name="Gottschalk G."/>
            <person name="Schleper C."/>
            <person name="Schepers B."/>
            <person name="Dock C."/>
            <person name="Antranikian G."/>
            <person name="Liebl W."/>
        </authorList>
    </citation>
    <scope>NUCLEOTIDE SEQUENCE [LARGE SCALE GENOMIC DNA]</scope>
    <source>
        <strain evidence="4">ATCC 700027 / DSM 9790 / JCM 10055 / NBRC 100828</strain>
        <strain evidence="2">DSM 9790</strain>
    </source>
</reference>
<dbReference type="HOGENOM" id="CLU_507746_0_0_2"/>
<dbReference type="eggNOG" id="arCOG04034">
    <property type="taxonomic scope" value="Archaea"/>
</dbReference>
<dbReference type="SUPFAM" id="SSF52540">
    <property type="entry name" value="P-loop containing nucleoside triphosphate hydrolases"/>
    <property type="match status" value="1"/>
</dbReference>
<dbReference type="Gene3D" id="3.40.50.300">
    <property type="entry name" value="P-loop containing nucleotide triphosphate hydrolases"/>
    <property type="match status" value="1"/>
</dbReference>
<evidence type="ECO:0000313" key="2">
    <source>
        <dbReference type="EMBL" id="AAT43489.1"/>
    </source>
</evidence>
<proteinExistence type="predicted"/>
<feature type="transmembrane region" description="Helical" evidence="1">
    <location>
        <begin position="23"/>
        <end position="56"/>
    </location>
</feature>
<dbReference type="EMBL" id="AE017261">
    <property type="protein sequence ID" value="AAT43489.1"/>
    <property type="molecule type" value="Genomic_DNA"/>
</dbReference>
<dbReference type="InterPro" id="IPR027417">
    <property type="entry name" value="P-loop_NTPase"/>
</dbReference>